<proteinExistence type="predicted"/>
<sequence>MVGDYLRDRSDVARTVDFDHADAELVGGADGVLCDEAIAGEAVGLCSSRIADAVPERGGSG</sequence>
<keyword evidence="2" id="KW-1185">Reference proteome</keyword>
<dbReference type="Proteomes" id="UP000199202">
    <property type="component" value="Unassembled WGS sequence"/>
</dbReference>
<gene>
    <name evidence="1" type="ORF">SAMN05421869_1234</name>
</gene>
<accession>A0A1G9HW70</accession>
<dbReference type="EMBL" id="FNDJ01000023">
    <property type="protein sequence ID" value="SDL17201.1"/>
    <property type="molecule type" value="Genomic_DNA"/>
</dbReference>
<dbReference type="STRING" id="633440.SAMN05421869_1234"/>
<organism evidence="1 2">
    <name type="scientific">Nonomuraea jiangxiensis</name>
    <dbReference type="NCBI Taxonomy" id="633440"/>
    <lineage>
        <taxon>Bacteria</taxon>
        <taxon>Bacillati</taxon>
        <taxon>Actinomycetota</taxon>
        <taxon>Actinomycetes</taxon>
        <taxon>Streptosporangiales</taxon>
        <taxon>Streptosporangiaceae</taxon>
        <taxon>Nonomuraea</taxon>
    </lineage>
</organism>
<dbReference type="AlphaFoldDB" id="A0A1G9HW70"/>
<protein>
    <submittedName>
        <fullName evidence="1">Uncharacterized protein</fullName>
    </submittedName>
</protein>
<evidence type="ECO:0000313" key="2">
    <source>
        <dbReference type="Proteomes" id="UP000199202"/>
    </source>
</evidence>
<reference evidence="1 2" key="1">
    <citation type="submission" date="2016-10" db="EMBL/GenBank/DDBJ databases">
        <authorList>
            <person name="de Groot N.N."/>
        </authorList>
    </citation>
    <scope>NUCLEOTIDE SEQUENCE [LARGE SCALE GENOMIC DNA]</scope>
    <source>
        <strain evidence="1 2">CGMCC 4.6533</strain>
    </source>
</reference>
<evidence type="ECO:0000313" key="1">
    <source>
        <dbReference type="EMBL" id="SDL17201.1"/>
    </source>
</evidence>
<name>A0A1G9HW70_9ACTN</name>